<protein>
    <submittedName>
        <fullName evidence="2">DUF2336 domain-containing protein</fullName>
    </submittedName>
</protein>
<organism evidence="2 3">
    <name type="scientific">Devosia ginsengisoli</name>
    <dbReference type="NCBI Taxonomy" id="400770"/>
    <lineage>
        <taxon>Bacteria</taxon>
        <taxon>Pseudomonadati</taxon>
        <taxon>Pseudomonadota</taxon>
        <taxon>Alphaproteobacteria</taxon>
        <taxon>Hyphomicrobiales</taxon>
        <taxon>Devosiaceae</taxon>
        <taxon>Devosia</taxon>
    </lineage>
</organism>
<gene>
    <name evidence="2" type="ORF">FPZ08_09200</name>
</gene>
<dbReference type="AlphaFoldDB" id="A0A5B8LSS9"/>
<dbReference type="Proteomes" id="UP000315364">
    <property type="component" value="Chromosome"/>
</dbReference>
<sequence>MPAPAFRARKKVAVHRQAPDLRQKPGEQAMSELDEGQRAFSSFRVLNGEDNQPEREQLFRNMAQLFSYVSDRCDDEQVAQYDEVLCQLAELVEVEARAHVAKLLAPLERAPGTVVVKLANDDIEVAKPLLEFSNVLSDDDLIDIIGRQSEEHRLAIAGRASVPERVGEAIVEHGDRTSVVRLVRNTNAEFDKATLEKLVERATRDAEIAADLRNRPEIDWKSLRGEIDSVASKVLETLGQVDRGLDPVAAGKVNAVVYNRLRNRAGFSATEWKVAYNQVKALSDRKQLDDRALTRFARFGYGHHAAAALTVILRVAPEVFVKWLASQDYVAITVALKAAGMSPDLFEATVATLPWRDLPSEADKAMVVSRFEAIDKEEAIGIFELWRAHSFRKRAVSEERAAMSA</sequence>
<keyword evidence="3" id="KW-1185">Reference proteome</keyword>
<dbReference type="InterPro" id="IPR019285">
    <property type="entry name" value="DUF2336"/>
</dbReference>
<evidence type="ECO:0000313" key="3">
    <source>
        <dbReference type="Proteomes" id="UP000315364"/>
    </source>
</evidence>
<evidence type="ECO:0000313" key="2">
    <source>
        <dbReference type="EMBL" id="QDZ10909.1"/>
    </source>
</evidence>
<proteinExistence type="predicted"/>
<name>A0A5B8LSS9_9HYPH</name>
<dbReference type="OrthoDB" id="8433768at2"/>
<feature type="region of interest" description="Disordered" evidence="1">
    <location>
        <begin position="1"/>
        <end position="31"/>
    </location>
</feature>
<evidence type="ECO:0000256" key="1">
    <source>
        <dbReference type="SAM" id="MobiDB-lite"/>
    </source>
</evidence>
<accession>A0A5B8LSS9</accession>
<dbReference type="Pfam" id="PF10098">
    <property type="entry name" value="DUF2336"/>
    <property type="match status" value="1"/>
</dbReference>
<dbReference type="KEGG" id="dea:FPZ08_09200"/>
<reference evidence="2 3" key="1">
    <citation type="submission" date="2019-07" db="EMBL/GenBank/DDBJ databases">
        <title>Full genome sequence of Devosia sp. Gsoil 520.</title>
        <authorList>
            <person name="Im W.-T."/>
        </authorList>
    </citation>
    <scope>NUCLEOTIDE SEQUENCE [LARGE SCALE GENOMIC DNA]</scope>
    <source>
        <strain evidence="2 3">Gsoil 520</strain>
    </source>
</reference>
<dbReference type="EMBL" id="CP042304">
    <property type="protein sequence ID" value="QDZ10909.1"/>
    <property type="molecule type" value="Genomic_DNA"/>
</dbReference>